<feature type="transmembrane region" description="Helical" evidence="1">
    <location>
        <begin position="54"/>
        <end position="75"/>
    </location>
</feature>
<protein>
    <recommendedName>
        <fullName evidence="4">Transmembrane protein</fullName>
    </recommendedName>
</protein>
<reference evidence="2" key="1">
    <citation type="journal article" date="2020" name="Stud. Mycol.">
        <title>101 Dothideomycetes genomes: a test case for predicting lifestyles and emergence of pathogens.</title>
        <authorList>
            <person name="Haridas S."/>
            <person name="Albert R."/>
            <person name="Binder M."/>
            <person name="Bloem J."/>
            <person name="Labutti K."/>
            <person name="Salamov A."/>
            <person name="Andreopoulos B."/>
            <person name="Baker S."/>
            <person name="Barry K."/>
            <person name="Bills G."/>
            <person name="Bluhm B."/>
            <person name="Cannon C."/>
            <person name="Castanera R."/>
            <person name="Culley D."/>
            <person name="Daum C."/>
            <person name="Ezra D."/>
            <person name="Gonzalez J."/>
            <person name="Henrissat B."/>
            <person name="Kuo A."/>
            <person name="Liang C."/>
            <person name="Lipzen A."/>
            <person name="Lutzoni F."/>
            <person name="Magnuson J."/>
            <person name="Mondo S."/>
            <person name="Nolan M."/>
            <person name="Ohm R."/>
            <person name="Pangilinan J."/>
            <person name="Park H.-J."/>
            <person name="Ramirez L."/>
            <person name="Alfaro M."/>
            <person name="Sun H."/>
            <person name="Tritt A."/>
            <person name="Yoshinaga Y."/>
            <person name="Zwiers L.-H."/>
            <person name="Turgeon B."/>
            <person name="Goodwin S."/>
            <person name="Spatafora J."/>
            <person name="Crous P."/>
            <person name="Grigoriev I."/>
        </authorList>
    </citation>
    <scope>NUCLEOTIDE SEQUENCE</scope>
    <source>
        <strain evidence="2">CBS 175.79</strain>
    </source>
</reference>
<evidence type="ECO:0008006" key="4">
    <source>
        <dbReference type="Google" id="ProtNLM"/>
    </source>
</evidence>
<dbReference type="AlphaFoldDB" id="A0A6A5XMJ7"/>
<accession>A0A6A5XMJ7</accession>
<evidence type="ECO:0000313" key="2">
    <source>
        <dbReference type="EMBL" id="KAF2014468.1"/>
    </source>
</evidence>
<gene>
    <name evidence="2" type="ORF">BU24DRAFT_214811</name>
</gene>
<proteinExistence type="predicted"/>
<name>A0A6A5XMJ7_9PLEO</name>
<dbReference type="Proteomes" id="UP000799778">
    <property type="component" value="Unassembled WGS sequence"/>
</dbReference>
<keyword evidence="3" id="KW-1185">Reference proteome</keyword>
<dbReference type="GeneID" id="54279382"/>
<evidence type="ECO:0000313" key="3">
    <source>
        <dbReference type="Proteomes" id="UP000799778"/>
    </source>
</evidence>
<sequence length="106" mass="11832">MGTGLTSTCPPFRNNKSTMHKQLISHLFYKRKGRVVGCVNANLHDKGYLTRNTIALFSFFCFLPLLALFSSYFLVFPGDVKSLNSHYLLTLSCPALSSSLSLRPDP</sequence>
<evidence type="ECO:0000256" key="1">
    <source>
        <dbReference type="SAM" id="Phobius"/>
    </source>
</evidence>
<dbReference type="EMBL" id="ML978070">
    <property type="protein sequence ID" value="KAF2014468.1"/>
    <property type="molecule type" value="Genomic_DNA"/>
</dbReference>
<organism evidence="2 3">
    <name type="scientific">Aaosphaeria arxii CBS 175.79</name>
    <dbReference type="NCBI Taxonomy" id="1450172"/>
    <lineage>
        <taxon>Eukaryota</taxon>
        <taxon>Fungi</taxon>
        <taxon>Dikarya</taxon>
        <taxon>Ascomycota</taxon>
        <taxon>Pezizomycotina</taxon>
        <taxon>Dothideomycetes</taxon>
        <taxon>Pleosporomycetidae</taxon>
        <taxon>Pleosporales</taxon>
        <taxon>Pleosporales incertae sedis</taxon>
        <taxon>Aaosphaeria</taxon>
    </lineage>
</organism>
<keyword evidence="1" id="KW-1133">Transmembrane helix</keyword>
<keyword evidence="1" id="KW-0472">Membrane</keyword>
<keyword evidence="1" id="KW-0812">Transmembrane</keyword>
<dbReference type="RefSeq" id="XP_033382807.1">
    <property type="nucleotide sequence ID" value="XM_033521985.1"/>
</dbReference>